<dbReference type="Gene3D" id="3.40.640.10">
    <property type="entry name" value="Type I PLP-dependent aspartate aminotransferase-like (Major domain)"/>
    <property type="match status" value="1"/>
</dbReference>
<reference evidence="6" key="1">
    <citation type="journal article" date="2014" name="Front. Microbiol.">
        <title>High frequency of phylogenetically diverse reductive dehalogenase-homologous genes in deep subseafloor sedimentary metagenomes.</title>
        <authorList>
            <person name="Kawai M."/>
            <person name="Futagami T."/>
            <person name="Toyoda A."/>
            <person name="Takaki Y."/>
            <person name="Nishi S."/>
            <person name="Hori S."/>
            <person name="Arai W."/>
            <person name="Tsubouchi T."/>
            <person name="Morono Y."/>
            <person name="Uchiyama I."/>
            <person name="Ito T."/>
            <person name="Fujiyama A."/>
            <person name="Inagaki F."/>
            <person name="Takami H."/>
        </authorList>
    </citation>
    <scope>NUCLEOTIDE SEQUENCE</scope>
    <source>
        <strain evidence="6">Expedition CK06-06</strain>
    </source>
</reference>
<evidence type="ECO:0000256" key="1">
    <source>
        <dbReference type="ARBA" id="ARBA00001933"/>
    </source>
</evidence>
<organism evidence="6">
    <name type="scientific">marine sediment metagenome</name>
    <dbReference type="NCBI Taxonomy" id="412755"/>
    <lineage>
        <taxon>unclassified sequences</taxon>
        <taxon>metagenomes</taxon>
        <taxon>ecological metagenomes</taxon>
    </lineage>
</organism>
<comment type="cofactor">
    <cofactor evidence="1">
        <name>pyridoxal 5'-phosphate</name>
        <dbReference type="ChEBI" id="CHEBI:597326"/>
    </cofactor>
</comment>
<dbReference type="SUPFAM" id="SSF53383">
    <property type="entry name" value="PLP-dependent transferases"/>
    <property type="match status" value="1"/>
</dbReference>
<keyword evidence="4" id="KW-0663">Pyridoxal phosphate</keyword>
<keyword evidence="3" id="KW-0808">Transferase</keyword>
<dbReference type="PANTHER" id="PTHR43807">
    <property type="entry name" value="FI04487P"/>
    <property type="match status" value="1"/>
</dbReference>
<dbReference type="GO" id="GO:0005737">
    <property type="term" value="C:cytoplasm"/>
    <property type="evidence" value="ECO:0007669"/>
    <property type="project" value="TreeGrafter"/>
</dbReference>
<dbReference type="InterPro" id="IPR015422">
    <property type="entry name" value="PyrdxlP-dep_Trfase_small"/>
</dbReference>
<dbReference type="AlphaFoldDB" id="X0UYK7"/>
<dbReference type="GO" id="GO:0030170">
    <property type="term" value="F:pyridoxal phosphate binding"/>
    <property type="evidence" value="ECO:0007669"/>
    <property type="project" value="InterPro"/>
</dbReference>
<dbReference type="InterPro" id="IPR015424">
    <property type="entry name" value="PyrdxlP-dep_Trfase"/>
</dbReference>
<dbReference type="InterPro" id="IPR015421">
    <property type="entry name" value="PyrdxlP-dep_Trfase_major"/>
</dbReference>
<dbReference type="InterPro" id="IPR004839">
    <property type="entry name" value="Aminotransferase_I/II_large"/>
</dbReference>
<feature type="domain" description="Aminotransferase class I/classII large" evidence="5">
    <location>
        <begin position="32"/>
        <end position="127"/>
    </location>
</feature>
<dbReference type="Gene3D" id="3.90.1150.10">
    <property type="entry name" value="Aspartate Aminotransferase, domain 1"/>
    <property type="match status" value="1"/>
</dbReference>
<sequence length="127" mass="13848">MPVERFAKKELIPSLQARRGGGTRARMGPMEGMINLGAGDPDFNQPEFINKAVYEAMKGGYTHYSFGGDPEFKQAIAGYYKKYGVDVDPNTQIVIESGGSQAIFRSFGAILNPGEEILIMDPAYGGY</sequence>
<dbReference type="Pfam" id="PF00155">
    <property type="entry name" value="Aminotran_1_2"/>
    <property type="match status" value="1"/>
</dbReference>
<evidence type="ECO:0000313" key="6">
    <source>
        <dbReference type="EMBL" id="GAF93475.1"/>
    </source>
</evidence>
<proteinExistence type="predicted"/>
<comment type="caution">
    <text evidence="6">The sequence shown here is derived from an EMBL/GenBank/DDBJ whole genome shotgun (WGS) entry which is preliminary data.</text>
</comment>
<evidence type="ECO:0000256" key="3">
    <source>
        <dbReference type="ARBA" id="ARBA00022679"/>
    </source>
</evidence>
<dbReference type="PANTHER" id="PTHR43807:SF20">
    <property type="entry name" value="FI04487P"/>
    <property type="match status" value="1"/>
</dbReference>
<dbReference type="InterPro" id="IPR051326">
    <property type="entry name" value="Kynurenine-oxoglutarate_AT"/>
</dbReference>
<evidence type="ECO:0000256" key="2">
    <source>
        <dbReference type="ARBA" id="ARBA00022576"/>
    </source>
</evidence>
<keyword evidence="2" id="KW-0032">Aminotransferase</keyword>
<accession>X0UYK7</accession>
<name>X0UYK7_9ZZZZ</name>
<dbReference type="GO" id="GO:0016212">
    <property type="term" value="F:kynurenine-oxoglutarate transaminase activity"/>
    <property type="evidence" value="ECO:0007669"/>
    <property type="project" value="TreeGrafter"/>
</dbReference>
<evidence type="ECO:0000259" key="5">
    <source>
        <dbReference type="Pfam" id="PF00155"/>
    </source>
</evidence>
<protein>
    <recommendedName>
        <fullName evidence="5">Aminotransferase class I/classII large domain-containing protein</fullName>
    </recommendedName>
</protein>
<gene>
    <name evidence="6" type="ORF">S01H1_29861</name>
</gene>
<evidence type="ECO:0000256" key="4">
    <source>
        <dbReference type="ARBA" id="ARBA00022898"/>
    </source>
</evidence>
<dbReference type="EMBL" id="BARS01018349">
    <property type="protein sequence ID" value="GAF93475.1"/>
    <property type="molecule type" value="Genomic_DNA"/>
</dbReference>
<feature type="non-terminal residue" evidence="6">
    <location>
        <position position="127"/>
    </location>
</feature>